<feature type="signal peptide" evidence="8">
    <location>
        <begin position="1"/>
        <end position="17"/>
    </location>
</feature>
<keyword evidence="11" id="KW-1185">Reference proteome</keyword>
<evidence type="ECO:0000259" key="9">
    <source>
        <dbReference type="Pfam" id="PF07156"/>
    </source>
</evidence>
<dbReference type="EMBL" id="CAIF01000207">
    <property type="protein sequence ID" value="CCH45687.1"/>
    <property type="molecule type" value="Genomic_DNA"/>
</dbReference>
<dbReference type="AlphaFoldDB" id="K0KUT7"/>
<evidence type="ECO:0000256" key="8">
    <source>
        <dbReference type="SAM" id="SignalP"/>
    </source>
</evidence>
<sequence>MITFSLYISLLVIGLLAEVQQPLVPQHKERIAIIGAGAGGSSAAYHLQNFTSHYFNITIFEKNNYIGGRSTTIENYDNSTDLPIELGASVFVNANKILFNAVEQFGLETQSFSIHEQYPDIFKGSIGIWNGTDFVYKTKGEEGVLFGTIKFLWKYGLSPIRSYLLVRDIVKKFINDYYRDGFPFTLNEIVQKSGFDEFTNTDGESFLISKSISEIFTKNIIEAATRVNYASNVDEIHGLEAVVSLAAEDTVQVVGGNYKIFEKFIDKSEAKLSLNTGVHNITKLNGKWTIHSDLGIDDFDQVIIAAPLRQTGITINGEISELQDVEYRKLHVTYVTTSKSNPVNHKYFGIEEEAPELILTSSGIDHIPFFSVNVVHYDNITERITYKIFSPDKIDSNFLSSYLFNDITDVDIVFEKLWNPYPVLKPTDKFDDFKIGDGIWYLNSIERFISTMETSALAGASVAGLISEGKNTSEIRLSYV</sequence>
<dbReference type="eggNOG" id="ENOG502QSHJ">
    <property type="taxonomic scope" value="Eukaryota"/>
</dbReference>
<keyword evidence="4 8" id="KW-0732">Signal</keyword>
<dbReference type="InterPro" id="IPR010795">
    <property type="entry name" value="Prenylcys_lyase"/>
</dbReference>
<evidence type="ECO:0000313" key="10">
    <source>
        <dbReference type="EMBL" id="CCH45687.1"/>
    </source>
</evidence>
<keyword evidence="7" id="KW-0325">Glycoprotein</keyword>
<evidence type="ECO:0000256" key="4">
    <source>
        <dbReference type="ARBA" id="ARBA00022729"/>
    </source>
</evidence>
<evidence type="ECO:0000256" key="5">
    <source>
        <dbReference type="ARBA" id="ARBA00022827"/>
    </source>
</evidence>
<dbReference type="Pfam" id="PF07156">
    <property type="entry name" value="Prenylcys_lyase"/>
    <property type="match status" value="1"/>
</dbReference>
<comment type="similarity">
    <text evidence="2">Belongs to the prenylcysteine oxidase family.</text>
</comment>
<dbReference type="Proteomes" id="UP000009328">
    <property type="component" value="Unassembled WGS sequence"/>
</dbReference>
<dbReference type="InterPro" id="IPR036188">
    <property type="entry name" value="FAD/NAD-bd_sf"/>
</dbReference>
<dbReference type="STRING" id="1206466.K0KUT7"/>
<dbReference type="SUPFAM" id="SSF51905">
    <property type="entry name" value="FAD/NAD(P)-binding domain"/>
    <property type="match status" value="1"/>
</dbReference>
<dbReference type="Pfam" id="PF13450">
    <property type="entry name" value="NAD_binding_8"/>
    <property type="match status" value="1"/>
</dbReference>
<evidence type="ECO:0000256" key="2">
    <source>
        <dbReference type="ARBA" id="ARBA00009967"/>
    </source>
</evidence>
<dbReference type="HOGENOM" id="CLU_021176_0_0_1"/>
<dbReference type="PIRSF" id="PIRSF036292">
    <property type="entry name" value="Prenylcysteine_oxidase"/>
    <property type="match status" value="1"/>
</dbReference>
<dbReference type="Gene3D" id="3.50.50.60">
    <property type="entry name" value="FAD/NAD(P)-binding domain"/>
    <property type="match status" value="2"/>
</dbReference>
<dbReference type="InParanoid" id="K0KUT7"/>
<evidence type="ECO:0000256" key="3">
    <source>
        <dbReference type="ARBA" id="ARBA00022630"/>
    </source>
</evidence>
<gene>
    <name evidence="10" type="ORF">BN7_5272</name>
</gene>
<protein>
    <submittedName>
        <fullName evidence="10">Prenylcysteine oxidase 1</fullName>
        <ecNumber evidence="10">1.8.3.5</ecNumber>
    </submittedName>
</protein>
<dbReference type="GO" id="GO:0001735">
    <property type="term" value="F:prenylcysteine oxidase activity"/>
    <property type="evidence" value="ECO:0007669"/>
    <property type="project" value="UniProtKB-EC"/>
</dbReference>
<comment type="caution">
    <text evidence="10">The sequence shown here is derived from an EMBL/GenBank/DDBJ whole genome shotgun (WGS) entry which is preliminary data.</text>
</comment>
<comment type="cofactor">
    <cofactor evidence="1">
        <name>FAD</name>
        <dbReference type="ChEBI" id="CHEBI:57692"/>
    </cofactor>
</comment>
<keyword evidence="5" id="KW-0274">FAD</keyword>
<dbReference type="PANTHER" id="PTHR15944:SF0">
    <property type="entry name" value="PRENYLCYSTEINE LYASE DOMAIN-CONTAINING PROTEIN"/>
    <property type="match status" value="1"/>
</dbReference>
<dbReference type="InterPro" id="IPR017046">
    <property type="entry name" value="Prenylcysteine_Oxase1"/>
</dbReference>
<reference evidence="10 11" key="1">
    <citation type="journal article" date="2012" name="Eukaryot. Cell">
        <title>Draft genome sequence of Wickerhamomyces ciferrii NRRL Y-1031 F-60-10.</title>
        <authorList>
            <person name="Schneider J."/>
            <person name="Andrea H."/>
            <person name="Blom J."/>
            <person name="Jaenicke S."/>
            <person name="Ruckert C."/>
            <person name="Schorsch C."/>
            <person name="Szczepanowski R."/>
            <person name="Farwick M."/>
            <person name="Goesmann A."/>
            <person name="Puhler A."/>
            <person name="Schaffer S."/>
            <person name="Tauch A."/>
            <person name="Kohler T."/>
            <person name="Brinkrolf K."/>
        </authorList>
    </citation>
    <scope>NUCLEOTIDE SEQUENCE [LARGE SCALE GENOMIC DNA]</scope>
    <source>
        <strain evidence="11">ATCC 14091 / BCRC 22168 / CBS 111 / JCM 3599 / NBRC 0793 / NRRL Y-1031 F-60-10</strain>
    </source>
</reference>
<feature type="domain" description="Prenylcysteine lyase" evidence="9">
    <location>
        <begin position="146"/>
        <end position="468"/>
    </location>
</feature>
<dbReference type="GO" id="GO:0030327">
    <property type="term" value="P:prenylated protein catabolic process"/>
    <property type="evidence" value="ECO:0007669"/>
    <property type="project" value="TreeGrafter"/>
</dbReference>
<accession>K0KUT7</accession>
<evidence type="ECO:0000256" key="7">
    <source>
        <dbReference type="ARBA" id="ARBA00023180"/>
    </source>
</evidence>
<dbReference type="EC" id="1.8.3.5" evidence="10"/>
<keyword evidence="3" id="KW-0285">Flavoprotein</keyword>
<evidence type="ECO:0000256" key="6">
    <source>
        <dbReference type="ARBA" id="ARBA00023002"/>
    </source>
</evidence>
<organism evidence="10 11">
    <name type="scientific">Wickerhamomyces ciferrii (strain ATCC 14091 / BCRC 22168 / CBS 111 / JCM 3599 / NBRC 0793 / NRRL Y-1031 F-60-10)</name>
    <name type="common">Yeast</name>
    <name type="synonym">Pichia ciferrii</name>
    <dbReference type="NCBI Taxonomy" id="1206466"/>
    <lineage>
        <taxon>Eukaryota</taxon>
        <taxon>Fungi</taxon>
        <taxon>Dikarya</taxon>
        <taxon>Ascomycota</taxon>
        <taxon>Saccharomycotina</taxon>
        <taxon>Saccharomycetes</taxon>
        <taxon>Phaffomycetales</taxon>
        <taxon>Wickerhamomycetaceae</taxon>
        <taxon>Wickerhamomyces</taxon>
    </lineage>
</organism>
<dbReference type="PANTHER" id="PTHR15944">
    <property type="entry name" value="FARNESYLCYSTEINE LYASE"/>
    <property type="match status" value="1"/>
</dbReference>
<feature type="chain" id="PRO_5003836510" evidence="8">
    <location>
        <begin position="18"/>
        <end position="480"/>
    </location>
</feature>
<proteinExistence type="inferred from homology"/>
<name>K0KUT7_WICCF</name>
<keyword evidence="6 10" id="KW-0560">Oxidoreductase</keyword>
<dbReference type="GO" id="GO:0030328">
    <property type="term" value="P:prenylcysteine catabolic process"/>
    <property type="evidence" value="ECO:0007669"/>
    <property type="project" value="InterPro"/>
</dbReference>
<evidence type="ECO:0000313" key="11">
    <source>
        <dbReference type="Proteomes" id="UP000009328"/>
    </source>
</evidence>
<evidence type="ECO:0000256" key="1">
    <source>
        <dbReference type="ARBA" id="ARBA00001974"/>
    </source>
</evidence>